<organism evidence="4 5">
    <name type="scientific">Rhizopus microsporus</name>
    <dbReference type="NCBI Taxonomy" id="58291"/>
    <lineage>
        <taxon>Eukaryota</taxon>
        <taxon>Fungi</taxon>
        <taxon>Fungi incertae sedis</taxon>
        <taxon>Mucoromycota</taxon>
        <taxon>Mucoromycotina</taxon>
        <taxon>Mucoromycetes</taxon>
        <taxon>Mucorales</taxon>
        <taxon>Mucorineae</taxon>
        <taxon>Rhizopodaceae</taxon>
        <taxon>Rhizopus</taxon>
    </lineage>
</organism>
<proteinExistence type="predicted"/>
<evidence type="ECO:0000256" key="1">
    <source>
        <dbReference type="SAM" id="Coils"/>
    </source>
</evidence>
<dbReference type="AlphaFoldDB" id="A0A1X0S138"/>
<protein>
    <submittedName>
        <fullName evidence="4">Uncharacterized protein</fullName>
    </submittedName>
</protein>
<evidence type="ECO:0000256" key="3">
    <source>
        <dbReference type="SAM" id="Phobius"/>
    </source>
</evidence>
<evidence type="ECO:0000313" key="5">
    <source>
        <dbReference type="Proteomes" id="UP000242381"/>
    </source>
</evidence>
<feature type="region of interest" description="Disordered" evidence="2">
    <location>
        <begin position="1"/>
        <end position="27"/>
    </location>
</feature>
<gene>
    <name evidence="4" type="ORF">BCV71DRAFT_235342</name>
</gene>
<name>A0A1X0S138_RHIZD</name>
<sequence length="443" mass="50509">MISVDAPSSPPLSPKSSQSKDFPEWSSPFLNAYENTDKKMEAFSYTNGPNIAPYPTPCNSKTILDEKKKYHNDEDQKVIADLEEETVKLSKELEKIVSNNKKQEHINKKKIQILENENMFLQENLMDATLKIENLQHKTQLYSEIPKNDTFDQNLKEMLFCKMEELQEESGQVAESKSQLESEFKAATKDLYDLRQKFYQSQLMMSEHEQLLNDFKLQQQHIDELNSSLENCQDVIARLRDDGLLATGNALSIISSDNNELLHNSNSSSRSPSFLQHVEDIRIQNNLFTELGNAQGKDSSQLSFDSVAMEKDKENLLSTLSIYNQSPDCNSAIESIVVNAAILDVDTINEVLERLKTLETKYRPEQPLKKEASPSVPPSVISNRTKVINGTLTARKEEMAHTTGFIKRLIYALWRWLKFTVIMIVALYFSIKEGPDGLVDNKL</sequence>
<keyword evidence="1" id="KW-0175">Coiled coil</keyword>
<accession>A0A1X0S138</accession>
<dbReference type="EMBL" id="KV921342">
    <property type="protein sequence ID" value="ORE17939.1"/>
    <property type="molecule type" value="Genomic_DNA"/>
</dbReference>
<dbReference type="Proteomes" id="UP000242381">
    <property type="component" value="Unassembled WGS sequence"/>
</dbReference>
<evidence type="ECO:0000313" key="4">
    <source>
        <dbReference type="EMBL" id="ORE17939.1"/>
    </source>
</evidence>
<evidence type="ECO:0000256" key="2">
    <source>
        <dbReference type="SAM" id="MobiDB-lite"/>
    </source>
</evidence>
<keyword evidence="3" id="KW-1133">Transmembrane helix</keyword>
<keyword evidence="3" id="KW-0472">Membrane</keyword>
<feature type="coiled-coil region" evidence="1">
    <location>
        <begin position="163"/>
        <end position="197"/>
    </location>
</feature>
<reference evidence="4 5" key="1">
    <citation type="journal article" date="2016" name="Proc. Natl. Acad. Sci. U.S.A.">
        <title>Lipid metabolic changes in an early divergent fungus govern the establishment of a mutualistic symbiosis with endobacteria.</title>
        <authorList>
            <person name="Lastovetsky O.A."/>
            <person name="Gaspar M.L."/>
            <person name="Mondo S.J."/>
            <person name="LaButti K.M."/>
            <person name="Sandor L."/>
            <person name="Grigoriev I.V."/>
            <person name="Henry S.A."/>
            <person name="Pawlowska T.E."/>
        </authorList>
    </citation>
    <scope>NUCLEOTIDE SEQUENCE [LARGE SCALE GENOMIC DNA]</scope>
    <source>
        <strain evidence="4 5">ATCC 11559</strain>
    </source>
</reference>
<feature type="coiled-coil region" evidence="1">
    <location>
        <begin position="72"/>
        <end position="138"/>
    </location>
</feature>
<dbReference type="VEuPathDB" id="FungiDB:BCV72DRAFT_302974"/>
<feature type="transmembrane region" description="Helical" evidence="3">
    <location>
        <begin position="409"/>
        <end position="431"/>
    </location>
</feature>
<keyword evidence="3" id="KW-0812">Transmembrane</keyword>